<keyword evidence="5" id="KW-0479">Metal-binding</keyword>
<evidence type="ECO:0000259" key="17">
    <source>
        <dbReference type="PROSITE" id="PS50878"/>
    </source>
</evidence>
<dbReference type="InterPro" id="IPR012337">
    <property type="entry name" value="RNaseH-like_sf"/>
</dbReference>
<dbReference type="GO" id="GO:0003964">
    <property type="term" value="F:RNA-directed DNA polymerase activity"/>
    <property type="evidence" value="ECO:0007669"/>
    <property type="project" value="UniProtKB-KW"/>
</dbReference>
<dbReference type="InterPro" id="IPR043502">
    <property type="entry name" value="DNA/RNA_pol_sf"/>
</dbReference>
<dbReference type="GO" id="GO:0006310">
    <property type="term" value="P:DNA recombination"/>
    <property type="evidence" value="ECO:0007669"/>
    <property type="project" value="UniProtKB-KW"/>
</dbReference>
<keyword evidence="4" id="KW-0540">Nuclease</keyword>
<dbReference type="FunFam" id="1.10.340.70:FF:000001">
    <property type="entry name" value="Retrovirus-related Pol polyprotein from transposon gypsy-like Protein"/>
    <property type="match status" value="1"/>
</dbReference>
<dbReference type="InterPro" id="IPR041577">
    <property type="entry name" value="RT_RNaseH_2"/>
</dbReference>
<dbReference type="InterPro" id="IPR036397">
    <property type="entry name" value="RNaseH_sf"/>
</dbReference>
<keyword evidence="13" id="KW-0238">DNA-binding</keyword>
<evidence type="ECO:0000256" key="4">
    <source>
        <dbReference type="ARBA" id="ARBA00022722"/>
    </source>
</evidence>
<protein>
    <recommendedName>
        <fullName evidence="21">Reverse transcriptase</fullName>
    </recommendedName>
</protein>
<evidence type="ECO:0000256" key="7">
    <source>
        <dbReference type="ARBA" id="ARBA00022759"/>
    </source>
</evidence>
<dbReference type="SUPFAM" id="SSF54160">
    <property type="entry name" value="Chromo domain-like"/>
    <property type="match status" value="1"/>
</dbReference>
<keyword evidence="3" id="KW-0548">Nucleotidyltransferase</keyword>
<dbReference type="GO" id="GO:0003677">
    <property type="term" value="F:DNA binding"/>
    <property type="evidence" value="ECO:0007669"/>
    <property type="project" value="UniProtKB-KW"/>
</dbReference>
<dbReference type="Gene3D" id="1.10.340.70">
    <property type="match status" value="1"/>
</dbReference>
<keyword evidence="7" id="KW-0255">Endonuclease</keyword>
<evidence type="ECO:0000256" key="14">
    <source>
        <dbReference type="ARBA" id="ARBA00023172"/>
    </source>
</evidence>
<feature type="compositionally biased region" description="Polar residues" evidence="16">
    <location>
        <begin position="1"/>
        <end position="16"/>
    </location>
</feature>
<dbReference type="GO" id="GO:0004190">
    <property type="term" value="F:aspartic-type endopeptidase activity"/>
    <property type="evidence" value="ECO:0007669"/>
    <property type="project" value="UniProtKB-KW"/>
</dbReference>
<evidence type="ECO:0000256" key="16">
    <source>
        <dbReference type="SAM" id="MobiDB-lite"/>
    </source>
</evidence>
<feature type="compositionally biased region" description="Polar residues" evidence="16">
    <location>
        <begin position="62"/>
        <end position="82"/>
    </location>
</feature>
<dbReference type="SUPFAM" id="SSF56672">
    <property type="entry name" value="DNA/RNA polymerases"/>
    <property type="match status" value="1"/>
</dbReference>
<feature type="compositionally biased region" description="Polar residues" evidence="16">
    <location>
        <begin position="305"/>
        <end position="318"/>
    </location>
</feature>
<evidence type="ECO:0000256" key="10">
    <source>
        <dbReference type="ARBA" id="ARBA00022908"/>
    </source>
</evidence>
<keyword evidence="2" id="KW-0808">Transferase</keyword>
<evidence type="ECO:0000256" key="2">
    <source>
        <dbReference type="ARBA" id="ARBA00022679"/>
    </source>
</evidence>
<organism evidence="19 20">
    <name type="scientific">Hibiscus trionum</name>
    <name type="common">Flower of an hour</name>
    <dbReference type="NCBI Taxonomy" id="183268"/>
    <lineage>
        <taxon>Eukaryota</taxon>
        <taxon>Viridiplantae</taxon>
        <taxon>Streptophyta</taxon>
        <taxon>Embryophyta</taxon>
        <taxon>Tracheophyta</taxon>
        <taxon>Spermatophyta</taxon>
        <taxon>Magnoliopsida</taxon>
        <taxon>eudicotyledons</taxon>
        <taxon>Gunneridae</taxon>
        <taxon>Pentapetalae</taxon>
        <taxon>rosids</taxon>
        <taxon>malvids</taxon>
        <taxon>Malvales</taxon>
        <taxon>Malvaceae</taxon>
        <taxon>Malvoideae</taxon>
        <taxon>Hibiscus</taxon>
    </lineage>
</organism>
<keyword evidence="11" id="KW-0695">RNA-directed DNA polymerase</keyword>
<dbReference type="Gene3D" id="3.10.10.10">
    <property type="entry name" value="HIV Type 1 Reverse Transcriptase, subunit A, domain 1"/>
    <property type="match status" value="1"/>
</dbReference>
<keyword evidence="9" id="KW-0460">Magnesium</keyword>
<gene>
    <name evidence="19" type="ORF">HRI_003497100</name>
</gene>
<dbReference type="Gene3D" id="3.30.420.10">
    <property type="entry name" value="Ribonuclease H-like superfamily/Ribonuclease H"/>
    <property type="match status" value="1"/>
</dbReference>
<dbReference type="InterPro" id="IPR023780">
    <property type="entry name" value="Chromo_domain"/>
</dbReference>
<name>A0A9W7IN44_HIBTR</name>
<feature type="domain" description="Reverse transcriptase" evidence="17">
    <location>
        <begin position="652"/>
        <end position="831"/>
    </location>
</feature>
<dbReference type="Pfam" id="PF24626">
    <property type="entry name" value="SH3_Tf2-1"/>
    <property type="match status" value="1"/>
</dbReference>
<dbReference type="InterPro" id="IPR016197">
    <property type="entry name" value="Chromo-like_dom_sf"/>
</dbReference>
<dbReference type="SUPFAM" id="SSF50630">
    <property type="entry name" value="Acid proteases"/>
    <property type="match status" value="1"/>
</dbReference>
<dbReference type="PANTHER" id="PTHR37984">
    <property type="entry name" value="PROTEIN CBG26694"/>
    <property type="match status" value="1"/>
</dbReference>
<keyword evidence="8" id="KW-0378">Hydrolase</keyword>
<evidence type="ECO:0000313" key="19">
    <source>
        <dbReference type="EMBL" id="GMI98278.1"/>
    </source>
</evidence>
<dbReference type="InterPro" id="IPR043128">
    <property type="entry name" value="Rev_trsase/Diguanyl_cyclase"/>
</dbReference>
<evidence type="ECO:0000256" key="15">
    <source>
        <dbReference type="ARBA" id="ARBA00023268"/>
    </source>
</evidence>
<dbReference type="InterPro" id="IPR050951">
    <property type="entry name" value="Retrovirus_Pol_polyprotein"/>
</dbReference>
<feature type="region of interest" description="Disordered" evidence="16">
    <location>
        <begin position="305"/>
        <end position="342"/>
    </location>
</feature>
<dbReference type="CDD" id="cd01647">
    <property type="entry name" value="RT_LTR"/>
    <property type="match status" value="1"/>
</dbReference>
<dbReference type="InterPro" id="IPR001584">
    <property type="entry name" value="Integrase_cat-core"/>
</dbReference>
<dbReference type="CDD" id="cd09274">
    <property type="entry name" value="RNase_HI_RT_Ty3"/>
    <property type="match status" value="1"/>
</dbReference>
<keyword evidence="1" id="KW-0645">Protease</keyword>
<sequence>MVETRQQTGQAATWQSESERLQSEISKLDEKMETRLAEFKVQLMVDFKKLLDDSIGKVVSSMNTASTGTGPSASNPMDTTAGETEMEPPVREEETPKEPIDEQQCTGNLAYKLMCPRFDGTDFRGWLCKVEQYFEAERTPDNVKVRTVMLHLEGKALQWHHFATKHNTETNQLSWSQYLLRMKERFAPGGFEDPFSELVGLRQTDSVERYYEDFIDLLNQVNLPGDYVLSLFKAHLRVEISQYVQLLHPASLSEAFQMAKHLENMFFPGPRRSYSNFSRAVPSALSIPPRPTLVGFKGSVSGVNSSAPSVASRNTTPKVLSPVHPKGPGNGASRGMGKSLSSAEIEERRRKGLCFWCAAKYTPGHKCQRSQLYQILVEGIEEEGDQEEFLDCEDHGDLVATEGPVSDSPVLSLQAMWGADQWETMKLIIKIGNVDCVALLDTGSTHNFISLTLVKKLGLLVNRRKQLKVAVADGNSMETLGECLKVEWGSQEYSFKTDFLVLTLRNCDVVLGVQWFSQLGPIKWDFGTQRMEFVQGGRRVELKGCNLKTFQWMEAKACAKMIRSTNSPCSISLMTLNTRLEMKGVVEKGDQKMQQLLSKFVDVFEEPKSLPPVRAQDHRIPLMDESAVIKVKPYRYPSAQKDVIEKMIAEMLQAGVIRDSTSAFSSPIVMVRKKDDSWRMCIDYRRLNQITVKDKFPMPVIEELLDELGKAKVFSKLDLRSGYHQIRMWGPDIHKTAFRTHEGHYEFLVMPFGLTNAPATFQGLMNKVFKGLLRKLVLVFFDDILVYSENWTSHLKDLEEVLKLLREHKLFAKQSKCSFGATEMDYLGYVISGGVLSMDHSKIQCILEWPAPSSVKELRGFLGLSGYYRKFIKQYGWIARPLTNLLKKGGWKWTQEEEEAFKELKKAVCSAPTLALPDWDKEFTVETDASDLGIGAVLTQGGKPLAFFSKGLGLRHQALSVYEKEMLAALVAVKKWLNYLIGRHFKIKTDHKSLRFLTENQAVTPAQQKWVIKMMGYDFEVCYKKGINNIVADALSRRPRVAQLQNMTVSSVSTDFFKRVAKTWEEDEKLRKNIKELQGGTGKHSKYIWDGRQLKRKGRLVVGEDMELRKELLEFFHSSPTRGHSGAHSTIKKIAALVYWKGMRREIKRMVRECPTCQRNKSDLMHPRGLLQPLPIPESAWSSISMDFIEGLPKSRRKDAILVVVDRLTKYGHFIALSHPFTAKEVAQIFMENIFRLHGLPGNIICDRDKIFMSLFWQELFGKLGVKINPSTAYHPQTDGQTEKLNQCLETYLRCMTGEKPKEWGNWLHLAEWWYNTSFHSAIQTTPYQALYGQPPVDHLPYTAGESPVASVDRSLQHRDAALKMLKFYLQRAQTRMKQQSDKRRTDCEYQIGDLVYLKLQPYRQQTVKHRANQKLAPKWFGPFPIIGKVGLVAYKLQLPRDSRVHPVFHISQLKKHIGSDNYQSELPVINPDGEISKEPMRIVDRRIGKKGGRAITEVLVEWTNAFPEDATWESLHQLQLQFPDFHP</sequence>
<dbReference type="CDD" id="cd00303">
    <property type="entry name" value="retropepsin_like"/>
    <property type="match status" value="1"/>
</dbReference>
<reference evidence="19" key="1">
    <citation type="submission" date="2023-05" db="EMBL/GenBank/DDBJ databases">
        <title>Genome and transcriptome analyses reveal genes involved in the formation of fine ridges on petal epidermal cells in Hibiscus trionum.</title>
        <authorList>
            <person name="Koshimizu S."/>
            <person name="Masuda S."/>
            <person name="Ishii T."/>
            <person name="Shirasu K."/>
            <person name="Hoshino A."/>
            <person name="Arita M."/>
        </authorList>
    </citation>
    <scope>NUCLEOTIDE SEQUENCE</scope>
    <source>
        <strain evidence="19">Hamamatsu line</strain>
    </source>
</reference>
<proteinExistence type="predicted"/>
<dbReference type="InterPro" id="IPR056924">
    <property type="entry name" value="SH3_Tf2-1"/>
</dbReference>
<evidence type="ECO:0000256" key="3">
    <source>
        <dbReference type="ARBA" id="ARBA00022695"/>
    </source>
</evidence>
<dbReference type="Pfam" id="PF19259">
    <property type="entry name" value="Ty3_capsid"/>
    <property type="match status" value="1"/>
</dbReference>
<dbReference type="GO" id="GO:0015074">
    <property type="term" value="P:DNA integration"/>
    <property type="evidence" value="ECO:0007669"/>
    <property type="project" value="UniProtKB-KW"/>
</dbReference>
<dbReference type="SUPFAM" id="SSF53098">
    <property type="entry name" value="Ribonuclease H-like"/>
    <property type="match status" value="1"/>
</dbReference>
<dbReference type="Gene3D" id="2.40.70.10">
    <property type="entry name" value="Acid Proteases"/>
    <property type="match status" value="1"/>
</dbReference>
<dbReference type="FunFam" id="3.10.10.10:FF:000007">
    <property type="entry name" value="Retrovirus-related Pol polyprotein from transposon 17.6-like Protein"/>
    <property type="match status" value="1"/>
</dbReference>
<evidence type="ECO:0000256" key="9">
    <source>
        <dbReference type="ARBA" id="ARBA00022842"/>
    </source>
</evidence>
<evidence type="ECO:0000256" key="12">
    <source>
        <dbReference type="ARBA" id="ARBA00022932"/>
    </source>
</evidence>
<keyword evidence="10" id="KW-0229">DNA integration</keyword>
<feature type="region of interest" description="Disordered" evidence="16">
    <location>
        <begin position="62"/>
        <end position="102"/>
    </location>
</feature>
<evidence type="ECO:0000256" key="8">
    <source>
        <dbReference type="ARBA" id="ARBA00022801"/>
    </source>
</evidence>
<keyword evidence="12" id="KW-0239">DNA-directed DNA polymerase</keyword>
<evidence type="ECO:0008006" key="21">
    <source>
        <dbReference type="Google" id="ProtNLM"/>
    </source>
</evidence>
<dbReference type="PANTHER" id="PTHR37984:SF5">
    <property type="entry name" value="PROTEIN NYNRIN-LIKE"/>
    <property type="match status" value="1"/>
</dbReference>
<accession>A0A9W7IN44</accession>
<dbReference type="FunFam" id="3.30.70.270:FF:000020">
    <property type="entry name" value="Transposon Tf2-6 polyprotein-like Protein"/>
    <property type="match status" value="1"/>
</dbReference>
<dbReference type="InterPro" id="IPR000477">
    <property type="entry name" value="RT_dom"/>
</dbReference>
<comment type="caution">
    <text evidence="19">The sequence shown here is derived from an EMBL/GenBank/DDBJ whole genome shotgun (WGS) entry which is preliminary data.</text>
</comment>
<dbReference type="Pfam" id="PF08284">
    <property type="entry name" value="RVP_2"/>
    <property type="match status" value="1"/>
</dbReference>
<dbReference type="PROSITE" id="PS50878">
    <property type="entry name" value="RT_POL"/>
    <property type="match status" value="1"/>
</dbReference>
<dbReference type="GO" id="GO:0006508">
    <property type="term" value="P:proteolysis"/>
    <property type="evidence" value="ECO:0007669"/>
    <property type="project" value="UniProtKB-KW"/>
</dbReference>
<dbReference type="InterPro" id="IPR041588">
    <property type="entry name" value="Integrase_H2C2"/>
</dbReference>
<evidence type="ECO:0000256" key="1">
    <source>
        <dbReference type="ARBA" id="ARBA00022670"/>
    </source>
</evidence>
<keyword evidence="20" id="KW-1185">Reference proteome</keyword>
<evidence type="ECO:0000259" key="18">
    <source>
        <dbReference type="PROSITE" id="PS50994"/>
    </source>
</evidence>
<evidence type="ECO:0000313" key="20">
    <source>
        <dbReference type="Proteomes" id="UP001165190"/>
    </source>
</evidence>
<dbReference type="Pfam" id="PF17919">
    <property type="entry name" value="RT_RNaseH_2"/>
    <property type="match status" value="1"/>
</dbReference>
<dbReference type="InterPro" id="IPR021109">
    <property type="entry name" value="Peptidase_aspartic_dom_sf"/>
</dbReference>
<dbReference type="EMBL" id="BSYR01000031">
    <property type="protein sequence ID" value="GMI98278.1"/>
    <property type="molecule type" value="Genomic_DNA"/>
</dbReference>
<evidence type="ECO:0000256" key="5">
    <source>
        <dbReference type="ARBA" id="ARBA00022723"/>
    </source>
</evidence>
<dbReference type="Proteomes" id="UP001165190">
    <property type="component" value="Unassembled WGS sequence"/>
</dbReference>
<dbReference type="Pfam" id="PF17921">
    <property type="entry name" value="Integrase_H2C2"/>
    <property type="match status" value="1"/>
</dbReference>
<keyword evidence="15" id="KW-0511">Multifunctional enzyme</keyword>
<dbReference type="OrthoDB" id="1738534at2759"/>
<dbReference type="GO" id="GO:0003887">
    <property type="term" value="F:DNA-directed DNA polymerase activity"/>
    <property type="evidence" value="ECO:0007669"/>
    <property type="project" value="UniProtKB-KW"/>
</dbReference>
<dbReference type="Pfam" id="PF00078">
    <property type="entry name" value="RVT_1"/>
    <property type="match status" value="1"/>
</dbReference>
<evidence type="ECO:0000256" key="6">
    <source>
        <dbReference type="ARBA" id="ARBA00022750"/>
    </source>
</evidence>
<evidence type="ECO:0000256" key="13">
    <source>
        <dbReference type="ARBA" id="ARBA00023125"/>
    </source>
</evidence>
<dbReference type="Pfam" id="PF00385">
    <property type="entry name" value="Chromo"/>
    <property type="match status" value="1"/>
</dbReference>
<dbReference type="Gene3D" id="3.30.70.270">
    <property type="match status" value="2"/>
</dbReference>
<feature type="region of interest" description="Disordered" evidence="16">
    <location>
        <begin position="1"/>
        <end position="22"/>
    </location>
</feature>
<keyword evidence="14" id="KW-0233">DNA recombination</keyword>
<evidence type="ECO:0000256" key="11">
    <source>
        <dbReference type="ARBA" id="ARBA00022918"/>
    </source>
</evidence>
<keyword evidence="6" id="KW-0064">Aspartyl protease</keyword>
<dbReference type="GO" id="GO:0004519">
    <property type="term" value="F:endonuclease activity"/>
    <property type="evidence" value="ECO:0007669"/>
    <property type="project" value="UniProtKB-KW"/>
</dbReference>
<feature type="compositionally biased region" description="Basic and acidic residues" evidence="16">
    <location>
        <begin position="88"/>
        <end position="100"/>
    </location>
</feature>
<dbReference type="PROSITE" id="PS50994">
    <property type="entry name" value="INTEGRASE"/>
    <property type="match status" value="1"/>
</dbReference>
<feature type="domain" description="Integrase catalytic" evidence="18">
    <location>
        <begin position="1171"/>
        <end position="1335"/>
    </location>
</feature>
<dbReference type="InterPro" id="IPR045358">
    <property type="entry name" value="Ty3_capsid"/>
</dbReference>
<dbReference type="GO" id="GO:0046872">
    <property type="term" value="F:metal ion binding"/>
    <property type="evidence" value="ECO:0007669"/>
    <property type="project" value="UniProtKB-KW"/>
</dbReference>